<reference evidence="3" key="1">
    <citation type="submission" date="2017-05" db="EMBL/GenBank/DDBJ databases">
        <title>Physiological properties and genetic analysis related to exopolysaccharide production of fresh-water unicellular cyanobacterium Aphanothece sacrum, Suizenji Nori, that has been cultured as a food source in Japan.</title>
        <authorList>
            <person name="Kanesaki Y."/>
            <person name="Yoshikawa S."/>
            <person name="Ohki K."/>
        </authorList>
    </citation>
    <scope>NUCLEOTIDE SEQUENCE [LARGE SCALE GENOMIC DNA]</scope>
    <source>
        <strain evidence="3">FPU1</strain>
    </source>
</reference>
<keyword evidence="1" id="KW-1133">Transmembrane helix</keyword>
<name>A0A401IMR6_APHSA</name>
<dbReference type="EMBL" id="BDQK01000017">
    <property type="protein sequence ID" value="GBF82518.1"/>
    <property type="molecule type" value="Genomic_DNA"/>
</dbReference>
<dbReference type="InterPro" id="IPR021515">
    <property type="entry name" value="DUF3177"/>
</dbReference>
<proteinExistence type="predicted"/>
<evidence type="ECO:0000313" key="2">
    <source>
        <dbReference type="EMBL" id="GBF82518.1"/>
    </source>
</evidence>
<gene>
    <name evidence="2" type="ORF">AsFPU1_3948</name>
</gene>
<keyword evidence="3" id="KW-1185">Reference proteome</keyword>
<evidence type="ECO:0000256" key="1">
    <source>
        <dbReference type="SAM" id="Phobius"/>
    </source>
</evidence>
<evidence type="ECO:0008006" key="4">
    <source>
        <dbReference type="Google" id="ProtNLM"/>
    </source>
</evidence>
<keyword evidence="1" id="KW-0812">Transmembrane</keyword>
<keyword evidence="1" id="KW-0472">Membrane</keyword>
<accession>A0A401IMR6</accession>
<feature type="transmembrane region" description="Helical" evidence="1">
    <location>
        <begin position="78"/>
        <end position="98"/>
    </location>
</feature>
<dbReference type="Pfam" id="PF11375">
    <property type="entry name" value="DUF3177"/>
    <property type="match status" value="1"/>
</dbReference>
<feature type="transmembrane region" description="Helical" evidence="1">
    <location>
        <begin position="14"/>
        <end position="34"/>
    </location>
</feature>
<dbReference type="AlphaFoldDB" id="A0A401IMR6"/>
<feature type="transmembrane region" description="Helical" evidence="1">
    <location>
        <begin position="46"/>
        <end position="66"/>
    </location>
</feature>
<protein>
    <recommendedName>
        <fullName evidence="4">DUF3177 family protein</fullName>
    </recommendedName>
</protein>
<dbReference type="RefSeq" id="WP_124975805.1">
    <property type="nucleotide sequence ID" value="NZ_BDQK01000017.1"/>
</dbReference>
<evidence type="ECO:0000313" key="3">
    <source>
        <dbReference type="Proteomes" id="UP000287247"/>
    </source>
</evidence>
<feature type="transmembrane region" description="Helical" evidence="1">
    <location>
        <begin position="174"/>
        <end position="195"/>
    </location>
</feature>
<feature type="transmembrane region" description="Helical" evidence="1">
    <location>
        <begin position="119"/>
        <end position="138"/>
    </location>
</feature>
<organism evidence="2 3">
    <name type="scientific">Aphanothece sacrum FPU1</name>
    <dbReference type="NCBI Taxonomy" id="1920663"/>
    <lineage>
        <taxon>Bacteria</taxon>
        <taxon>Bacillati</taxon>
        <taxon>Cyanobacteriota</taxon>
        <taxon>Cyanophyceae</taxon>
        <taxon>Oscillatoriophycideae</taxon>
        <taxon>Chroococcales</taxon>
        <taxon>Aphanothecaceae</taxon>
        <taxon>Aphanothece</taxon>
    </lineage>
</organism>
<dbReference type="Proteomes" id="UP000287247">
    <property type="component" value="Unassembled WGS sequence"/>
</dbReference>
<sequence>MEELWFRPLIWTDYRLALLFNVIIPIVLIIWALVKQNEAISCLMMIYWRVASLLIITLYLMIPAWGNNTPFEIFCGKISFITAVSAQILIPISLWFWLDVNDEIKDLPPSLLKLTVTSWRWAVTIYGSLGAMINAPFLSCSLSGEALSKPFCQVWIEAPVGYWFIVHNDATPGFLGFLGLLGLSIYLLYFAYFLFIRLGKQGRSALEQ</sequence>
<dbReference type="OrthoDB" id="517164at2"/>
<comment type="caution">
    <text evidence="2">The sequence shown here is derived from an EMBL/GenBank/DDBJ whole genome shotgun (WGS) entry which is preliminary data.</text>
</comment>